<gene>
    <name evidence="18" type="ORF">GM612_06795</name>
</gene>
<evidence type="ECO:0000256" key="4">
    <source>
        <dbReference type="ARBA" id="ARBA00013213"/>
    </source>
</evidence>
<evidence type="ECO:0000256" key="14">
    <source>
        <dbReference type="RuleBase" id="RU000579"/>
    </source>
</evidence>
<comment type="pathway">
    <text evidence="1 14">Amino-acid biosynthesis; L-threonine biosynthesis; L-threonine from L-aspartate: step 3/5.</text>
</comment>
<evidence type="ECO:0000256" key="9">
    <source>
        <dbReference type="ARBA" id="ARBA00023053"/>
    </source>
</evidence>
<feature type="active site" description="Proton donor" evidence="12">
    <location>
        <position position="205"/>
    </location>
</feature>
<dbReference type="Gene3D" id="3.30.70.260">
    <property type="match status" value="1"/>
</dbReference>
<evidence type="ECO:0000256" key="7">
    <source>
        <dbReference type="ARBA" id="ARBA00022697"/>
    </source>
</evidence>
<comment type="pathway">
    <text evidence="2 14">Amino-acid biosynthesis; L-methionine biosynthesis via de novo pathway; L-homoserine from L-aspartate: step 3/3.</text>
</comment>
<dbReference type="InterPro" id="IPR019811">
    <property type="entry name" value="HDH_CS"/>
</dbReference>
<protein>
    <recommendedName>
        <fullName evidence="5 14">Homoserine dehydrogenase</fullName>
        <ecNumber evidence="4 14">1.1.1.3</ecNumber>
    </recommendedName>
</protein>
<evidence type="ECO:0000259" key="16">
    <source>
        <dbReference type="Pfam" id="PF00742"/>
    </source>
</evidence>
<dbReference type="PIRSF" id="PIRSF000098">
    <property type="entry name" value="Homoser_dehydrog"/>
    <property type="match status" value="1"/>
</dbReference>
<dbReference type="Proteomes" id="UP000466388">
    <property type="component" value="Unassembled WGS sequence"/>
</dbReference>
<dbReference type="InterPro" id="IPR005106">
    <property type="entry name" value="Asp/hSer_DH_NAD-bd"/>
</dbReference>
<dbReference type="InterPro" id="IPR036291">
    <property type="entry name" value="NAD(P)-bd_dom_sf"/>
</dbReference>
<evidence type="ECO:0000256" key="13">
    <source>
        <dbReference type="PIRSR" id="PIRSR000098-2"/>
    </source>
</evidence>
<name>A0A7X2XWG7_9LACO</name>
<dbReference type="Gene3D" id="3.40.50.720">
    <property type="entry name" value="NAD(P)-binding Rossmann-like Domain"/>
    <property type="match status" value="1"/>
</dbReference>
<organism evidence="18 19">
    <name type="scientific">Secundilactobacillus folii</name>
    <dbReference type="NCBI Taxonomy" id="2678357"/>
    <lineage>
        <taxon>Bacteria</taxon>
        <taxon>Bacillati</taxon>
        <taxon>Bacillota</taxon>
        <taxon>Bacilli</taxon>
        <taxon>Lactobacillales</taxon>
        <taxon>Lactobacillaceae</taxon>
        <taxon>Secundilactobacillus</taxon>
    </lineage>
</organism>
<evidence type="ECO:0000256" key="12">
    <source>
        <dbReference type="PIRSR" id="PIRSR000098-1"/>
    </source>
</evidence>
<feature type="domain" description="Aspartate/homoserine dehydrogenase NAD-binding" evidence="17">
    <location>
        <begin position="10"/>
        <end position="129"/>
    </location>
</feature>
<dbReference type="SUPFAM" id="SSF55347">
    <property type="entry name" value="Glyceraldehyde-3-phosphate dehydrogenase-like, C-terminal domain"/>
    <property type="match status" value="1"/>
</dbReference>
<keyword evidence="10 14" id="KW-0486">Methionine biosynthesis</keyword>
<keyword evidence="6 14" id="KW-0028">Amino-acid biosynthesis</keyword>
<keyword evidence="19" id="KW-1185">Reference proteome</keyword>
<keyword evidence="8 14" id="KW-0560">Oxidoreductase</keyword>
<accession>A0A7X2XWG7</accession>
<dbReference type="SUPFAM" id="SSF51735">
    <property type="entry name" value="NAD(P)-binding Rossmann-fold domains"/>
    <property type="match status" value="1"/>
</dbReference>
<dbReference type="UniPathway" id="UPA00050">
    <property type="reaction ID" value="UER00063"/>
</dbReference>
<evidence type="ECO:0000256" key="2">
    <source>
        <dbReference type="ARBA" id="ARBA00005062"/>
    </source>
</evidence>
<evidence type="ECO:0000256" key="6">
    <source>
        <dbReference type="ARBA" id="ARBA00022605"/>
    </source>
</evidence>
<dbReference type="InterPro" id="IPR001342">
    <property type="entry name" value="HDH_cat"/>
</dbReference>
<evidence type="ECO:0000259" key="17">
    <source>
        <dbReference type="Pfam" id="PF03447"/>
    </source>
</evidence>
<dbReference type="GO" id="GO:0050661">
    <property type="term" value="F:NADP binding"/>
    <property type="evidence" value="ECO:0007669"/>
    <property type="project" value="InterPro"/>
</dbReference>
<feature type="binding site" evidence="13">
    <location>
        <position position="105"/>
    </location>
    <ligand>
        <name>NADPH</name>
        <dbReference type="ChEBI" id="CHEBI:57783"/>
    </ligand>
</feature>
<evidence type="ECO:0000256" key="8">
    <source>
        <dbReference type="ARBA" id="ARBA00023002"/>
    </source>
</evidence>
<dbReference type="PROSITE" id="PS01042">
    <property type="entry name" value="HOMOSER_DHGENASE"/>
    <property type="match status" value="1"/>
</dbReference>
<dbReference type="RefSeq" id="WP_155431639.1">
    <property type="nucleotide sequence ID" value="NZ_WNJO01000007.1"/>
</dbReference>
<evidence type="ECO:0000313" key="18">
    <source>
        <dbReference type="EMBL" id="MTV82360.1"/>
    </source>
</evidence>
<dbReference type="GO" id="GO:0004412">
    <property type="term" value="F:homoserine dehydrogenase activity"/>
    <property type="evidence" value="ECO:0007669"/>
    <property type="project" value="UniProtKB-EC"/>
</dbReference>
<dbReference type="InterPro" id="IPR016204">
    <property type="entry name" value="HDH"/>
</dbReference>
<dbReference type="Gene3D" id="3.30.360.10">
    <property type="entry name" value="Dihydrodipicolinate Reductase, domain 2"/>
    <property type="match status" value="1"/>
</dbReference>
<evidence type="ECO:0000256" key="11">
    <source>
        <dbReference type="ARBA" id="ARBA00048841"/>
    </source>
</evidence>
<feature type="domain" description="Homoserine dehydrogenase catalytic" evidence="16">
    <location>
        <begin position="137"/>
        <end position="315"/>
    </location>
</feature>
<evidence type="ECO:0000313" key="19">
    <source>
        <dbReference type="Proteomes" id="UP000466388"/>
    </source>
</evidence>
<evidence type="ECO:0000256" key="3">
    <source>
        <dbReference type="ARBA" id="ARBA00006753"/>
    </source>
</evidence>
<dbReference type="EMBL" id="WNJO01000007">
    <property type="protein sequence ID" value="MTV82360.1"/>
    <property type="molecule type" value="Genomic_DNA"/>
</dbReference>
<keyword evidence="9" id="KW-0915">Sodium</keyword>
<proteinExistence type="inferred from homology"/>
<feature type="binding site" evidence="13">
    <location>
        <begin position="9"/>
        <end position="16"/>
    </location>
    <ligand>
        <name>NADP(+)</name>
        <dbReference type="ChEBI" id="CHEBI:58349"/>
    </ligand>
</feature>
<comment type="similarity">
    <text evidence="3 15">Belongs to the homoserine dehydrogenase family.</text>
</comment>
<dbReference type="UniPathway" id="UPA00051">
    <property type="reaction ID" value="UER00465"/>
</dbReference>
<dbReference type="PANTHER" id="PTHR43331:SF1">
    <property type="entry name" value="HOMOSERINE DEHYDROGENASE"/>
    <property type="match status" value="1"/>
</dbReference>
<keyword evidence="13 14" id="KW-0521">NADP</keyword>
<dbReference type="NCBIfam" id="NF004976">
    <property type="entry name" value="PRK06349.1"/>
    <property type="match status" value="1"/>
</dbReference>
<dbReference type="GO" id="GO:0009088">
    <property type="term" value="P:threonine biosynthetic process"/>
    <property type="evidence" value="ECO:0007669"/>
    <property type="project" value="UniProtKB-UniPathway"/>
</dbReference>
<evidence type="ECO:0000256" key="10">
    <source>
        <dbReference type="ARBA" id="ARBA00023167"/>
    </source>
</evidence>
<sequence length="423" mass="45271">MRQIRIGLIGLGTVGSGVVRILRDQAALIDQQTGLSFKIVGAAVANLDRERAGDLQRIPLVAHVSELINDPSIDVIVEVMGQVKKAKALISAALKGGKHVVTANKDLIAQSGNELAQLAVDNHVMLRYEASVAGGIPILQTLRTVYTADPVNEIAGILNGTTNFILTQMDSQNWSYDQALQAARDKGFAESDPTNDVDGFDAAFKLGILTKIAFGLSVSQSQIEITGIRGIAVADVRAARTSGYELKLVAMAKRTSAGLQLSVAPMVIQEDRPLAKIQNENNAVWVKSANIGTALYVGPGAGQLPTGNSVVTDLVQVGKAIRHRDPAEPFALKRVADLPSIIPGHRSYWVLLASPDNDQLPANVKLLFGDVKVSQPDVIRGLDPHRTLASIEVRLDSPMPLETFVNLTQQLGDIRAAYPVLED</sequence>
<dbReference type="GO" id="GO:0009086">
    <property type="term" value="P:methionine biosynthetic process"/>
    <property type="evidence" value="ECO:0007669"/>
    <property type="project" value="UniProtKB-KW"/>
</dbReference>
<reference evidence="18 19" key="1">
    <citation type="submission" date="2019-11" db="EMBL/GenBank/DDBJ databases">
        <title>Lactobacillus sp. nov. CRM56-3, isolated from fermented tea leaves.</title>
        <authorList>
            <person name="Phuengjayaem S."/>
            <person name="Tanasupawat S."/>
        </authorList>
    </citation>
    <scope>NUCLEOTIDE SEQUENCE [LARGE SCALE GENOMIC DNA]</scope>
    <source>
        <strain evidence="18 19">CRM56-3</strain>
    </source>
</reference>
<evidence type="ECO:0000256" key="1">
    <source>
        <dbReference type="ARBA" id="ARBA00005056"/>
    </source>
</evidence>
<dbReference type="Pfam" id="PF03447">
    <property type="entry name" value="NAD_binding_3"/>
    <property type="match status" value="1"/>
</dbReference>
<comment type="caution">
    <text evidence="18">The sequence shown here is derived from an EMBL/GenBank/DDBJ whole genome shotgun (WGS) entry which is preliminary data.</text>
</comment>
<evidence type="ECO:0000256" key="15">
    <source>
        <dbReference type="RuleBase" id="RU004171"/>
    </source>
</evidence>
<dbReference type="Pfam" id="PF00742">
    <property type="entry name" value="Homoserine_dh"/>
    <property type="match status" value="1"/>
</dbReference>
<feature type="binding site" evidence="13">
    <location>
        <position position="190"/>
    </location>
    <ligand>
        <name>L-homoserine</name>
        <dbReference type="ChEBI" id="CHEBI:57476"/>
    </ligand>
</feature>
<dbReference type="EC" id="1.1.1.3" evidence="4 14"/>
<dbReference type="AlphaFoldDB" id="A0A7X2XWG7"/>
<keyword evidence="7 14" id="KW-0791">Threonine biosynthesis</keyword>
<dbReference type="FunFam" id="3.30.360.10:FF:000005">
    <property type="entry name" value="Homoserine dehydrogenase"/>
    <property type="match status" value="1"/>
</dbReference>
<evidence type="ECO:0000256" key="5">
    <source>
        <dbReference type="ARBA" id="ARBA00013376"/>
    </source>
</evidence>
<comment type="catalytic activity">
    <reaction evidence="11">
        <text>L-homoserine + NADP(+) = L-aspartate 4-semialdehyde + NADPH + H(+)</text>
        <dbReference type="Rhea" id="RHEA:15761"/>
        <dbReference type="ChEBI" id="CHEBI:15378"/>
        <dbReference type="ChEBI" id="CHEBI:57476"/>
        <dbReference type="ChEBI" id="CHEBI:57783"/>
        <dbReference type="ChEBI" id="CHEBI:58349"/>
        <dbReference type="ChEBI" id="CHEBI:537519"/>
        <dbReference type="EC" id="1.1.1.3"/>
    </reaction>
    <physiologicalReaction direction="right-to-left" evidence="11">
        <dbReference type="Rhea" id="RHEA:15763"/>
    </physiologicalReaction>
</comment>
<dbReference type="PANTHER" id="PTHR43331">
    <property type="entry name" value="HOMOSERINE DEHYDROGENASE"/>
    <property type="match status" value="1"/>
</dbReference>